<dbReference type="EMBL" id="MFQB01000055">
    <property type="protein sequence ID" value="OGH64608.1"/>
    <property type="molecule type" value="Genomic_DNA"/>
</dbReference>
<protein>
    <recommendedName>
        <fullName evidence="4">AtpZ/AtpI family protein</fullName>
    </recommendedName>
</protein>
<gene>
    <name evidence="2" type="ORF">A3J66_00730</name>
</gene>
<evidence type="ECO:0000313" key="3">
    <source>
        <dbReference type="Proteomes" id="UP000176282"/>
    </source>
</evidence>
<proteinExistence type="predicted"/>
<accession>A0A1F6LZ51</accession>
<reference evidence="2 3" key="1">
    <citation type="journal article" date="2016" name="Nat. Commun.">
        <title>Thousands of microbial genomes shed light on interconnected biogeochemical processes in an aquifer system.</title>
        <authorList>
            <person name="Anantharaman K."/>
            <person name="Brown C.T."/>
            <person name="Hug L.A."/>
            <person name="Sharon I."/>
            <person name="Castelle C.J."/>
            <person name="Probst A.J."/>
            <person name="Thomas B.C."/>
            <person name="Singh A."/>
            <person name="Wilkins M.J."/>
            <person name="Karaoz U."/>
            <person name="Brodie E.L."/>
            <person name="Williams K.H."/>
            <person name="Hubbard S.S."/>
            <person name="Banfield J.F."/>
        </authorList>
    </citation>
    <scope>NUCLEOTIDE SEQUENCE [LARGE SCALE GENOMIC DNA]</scope>
</reference>
<dbReference type="InterPro" id="IPR032820">
    <property type="entry name" value="ATPase_put"/>
</dbReference>
<organism evidence="2 3">
    <name type="scientific">Candidatus Magasanikbacteria bacterium RIFCSPHIGHO2_02_FULL_47_14</name>
    <dbReference type="NCBI Taxonomy" id="1798680"/>
    <lineage>
        <taxon>Bacteria</taxon>
        <taxon>Candidatus Magasanikiibacteriota</taxon>
    </lineage>
</organism>
<evidence type="ECO:0000256" key="1">
    <source>
        <dbReference type="SAM" id="Phobius"/>
    </source>
</evidence>
<comment type="caution">
    <text evidence="2">The sequence shown here is derived from an EMBL/GenBank/DDBJ whole genome shotgun (WGS) entry which is preliminary data.</text>
</comment>
<evidence type="ECO:0000313" key="2">
    <source>
        <dbReference type="EMBL" id="OGH64608.1"/>
    </source>
</evidence>
<keyword evidence="1" id="KW-1133">Transmembrane helix</keyword>
<evidence type="ECO:0008006" key="4">
    <source>
        <dbReference type="Google" id="ProtNLM"/>
    </source>
</evidence>
<keyword evidence="1" id="KW-0812">Transmembrane</keyword>
<feature type="transmembrane region" description="Helical" evidence="1">
    <location>
        <begin position="43"/>
        <end position="64"/>
    </location>
</feature>
<dbReference type="Proteomes" id="UP000176282">
    <property type="component" value="Unassembled WGS sequence"/>
</dbReference>
<dbReference type="AlphaFoldDB" id="A0A1F6LZ51"/>
<dbReference type="Pfam" id="PF09527">
    <property type="entry name" value="ATPase_gene1"/>
    <property type="match status" value="1"/>
</dbReference>
<sequence>MEKKDRAYMLLGLRIVGDFGATIAIPVVLFVIVGQYIEARYGFGPWPTIIAFVLAAVLSGHMIYKKAKQYNIEYHNLEKPDDEKKK</sequence>
<keyword evidence="1" id="KW-0472">Membrane</keyword>
<dbReference type="STRING" id="1798680.A3J66_00730"/>
<feature type="transmembrane region" description="Helical" evidence="1">
    <location>
        <begin position="12"/>
        <end position="37"/>
    </location>
</feature>
<name>A0A1F6LZ51_9BACT</name>